<protein>
    <submittedName>
        <fullName evidence="1">Uncharacterized protein</fullName>
    </submittedName>
</protein>
<dbReference type="RefSeq" id="WP_249707131.1">
    <property type="nucleotide sequence ID" value="NZ_JAMFMB010000004.1"/>
</dbReference>
<reference evidence="1" key="1">
    <citation type="submission" date="2022-05" db="EMBL/GenBank/DDBJ databases">
        <authorList>
            <person name="Park J.-S."/>
        </authorList>
    </citation>
    <scope>NUCLEOTIDE SEQUENCE</scope>
    <source>
        <strain evidence="1">2012CJ41-6</strain>
    </source>
</reference>
<dbReference type="Proteomes" id="UP001203880">
    <property type="component" value="Unassembled WGS sequence"/>
</dbReference>
<dbReference type="EMBL" id="JAMFMB010000004">
    <property type="protein sequence ID" value="MCL6282735.1"/>
    <property type="molecule type" value="Genomic_DNA"/>
</dbReference>
<keyword evidence="2" id="KW-1185">Reference proteome</keyword>
<comment type="caution">
    <text evidence="1">The sequence shown here is derived from an EMBL/GenBank/DDBJ whole genome shotgun (WGS) entry which is preliminary data.</text>
</comment>
<evidence type="ECO:0000313" key="1">
    <source>
        <dbReference type="EMBL" id="MCL6282735.1"/>
    </source>
</evidence>
<evidence type="ECO:0000313" key="2">
    <source>
        <dbReference type="Proteomes" id="UP001203880"/>
    </source>
</evidence>
<name>A0ABT0PYS6_9RHOB</name>
<gene>
    <name evidence="1" type="ORF">M3P21_04255</name>
</gene>
<sequence length="350" mass="38823">MRFLWRWAGRLLLVLALLGVVLVAPVIYVEARCQGEPVAQDYVALLPPEHHRAESRTFMTYPEWHIVHAYDDYGKVISTGDPHHYSYLRSIGAFWSSLCYLSERSAAHGGIDGPTKQMVYVIGSSFTLELMLKAAYEETIGRVATMIRGGERTQTDDLSAQQAAGYARFLQQIPWYKWDFRMDAEALDAVQGQGFRDSERKTALGLEYAAKAAYADVIAAAVDGVGADELTLRMVVDGTDPIGLASYDGVELVERHSEGFVIETPRYRALTTLLVEMAGDGIDFVEIAGNDDILFTAISSKAGQPDALYSFARQGYGDYRHLIVVKVADLAETLRQLDSAGLQLEHIHDY</sequence>
<proteinExistence type="predicted"/>
<organism evidence="1 2">
    <name type="scientific">Ruegeria spongiae</name>
    <dbReference type="NCBI Taxonomy" id="2942209"/>
    <lineage>
        <taxon>Bacteria</taxon>
        <taxon>Pseudomonadati</taxon>
        <taxon>Pseudomonadota</taxon>
        <taxon>Alphaproteobacteria</taxon>
        <taxon>Rhodobacterales</taxon>
        <taxon>Roseobacteraceae</taxon>
        <taxon>Ruegeria</taxon>
    </lineage>
</organism>
<accession>A0ABT0PYS6</accession>